<dbReference type="InterPro" id="IPR017907">
    <property type="entry name" value="Znf_RING_CS"/>
</dbReference>
<dbReference type="InterPro" id="IPR013083">
    <property type="entry name" value="Znf_RING/FYVE/PHD"/>
</dbReference>
<dbReference type="EMBL" id="HBGG01038160">
    <property type="protein sequence ID" value="CAD9218522.1"/>
    <property type="molecule type" value="Transcribed_RNA"/>
</dbReference>
<reference evidence="7" key="1">
    <citation type="submission" date="2021-01" db="EMBL/GenBank/DDBJ databases">
        <authorList>
            <person name="Corre E."/>
            <person name="Pelletier E."/>
            <person name="Niang G."/>
            <person name="Scheremetjew M."/>
            <person name="Finn R."/>
            <person name="Kale V."/>
            <person name="Holt S."/>
            <person name="Cochrane G."/>
            <person name="Meng A."/>
            <person name="Brown T."/>
            <person name="Cohen L."/>
        </authorList>
    </citation>
    <scope>NUCLEOTIDE SEQUENCE</scope>
    <source>
        <strain evidence="7">PLY429</strain>
    </source>
</reference>
<dbReference type="PANTHER" id="PTHR46764">
    <property type="entry name" value="E3 UBIQUITIN-PROTEIN LIGASE BAH1"/>
    <property type="match status" value="1"/>
</dbReference>
<accession>A0A7S1X9R6</accession>
<evidence type="ECO:0000259" key="6">
    <source>
        <dbReference type="PROSITE" id="PS50089"/>
    </source>
</evidence>
<dbReference type="Gene3D" id="3.30.40.10">
    <property type="entry name" value="Zinc/RING finger domain, C3HC4 (zinc finger)"/>
    <property type="match status" value="1"/>
</dbReference>
<evidence type="ECO:0000256" key="4">
    <source>
        <dbReference type="PROSITE-ProRule" id="PRU00175"/>
    </source>
</evidence>
<dbReference type="SMART" id="SM00184">
    <property type="entry name" value="RING"/>
    <property type="match status" value="1"/>
</dbReference>
<gene>
    <name evidence="7" type="ORF">TCHU04912_LOCUS19675</name>
</gene>
<evidence type="ECO:0000256" key="2">
    <source>
        <dbReference type="ARBA" id="ARBA00022771"/>
    </source>
</evidence>
<sequence>MSRLTYKQSSSHLTRDPLSSPSPVVKLWVSSTLALNKVEMDETGAKIRQAEREGSQVFQGNYLPYATIVQQIMALALTRRPDGDDGPVNESEREKLLFALHAQVQATSSAYAAIATSLVKAGSGARRWWARKLRKWDVRVKNPSLPQSSTNSYLMQQLAKECLAFGEVNKVALGRMVGLYEQQIGDGMGSKYLEECWDPQSGNQAHFLISPLTEELRALAVDVASASPRLGGCGLFRVCPIDGEDEDCFEDDKDSIFKCPICFEVKYKPIALACGHSFCKMCLLDSSRLTTVVTNSFTTKLRVADKHLHAKCPMCKREGVFEKAIQLKALGNLASELYRKEWAEKRQEDRQRDQVIMHAFINKQGVKITSEGLTIDKDVSGAVWTHRSLADPPRASPRRGS</sequence>
<evidence type="ECO:0000313" key="7">
    <source>
        <dbReference type="EMBL" id="CAD9218522.1"/>
    </source>
</evidence>
<keyword evidence="3" id="KW-0862">Zinc</keyword>
<proteinExistence type="predicted"/>
<keyword evidence="1" id="KW-0479">Metal-binding</keyword>
<evidence type="ECO:0000256" key="1">
    <source>
        <dbReference type="ARBA" id="ARBA00022723"/>
    </source>
</evidence>
<evidence type="ECO:0000256" key="5">
    <source>
        <dbReference type="SAM" id="MobiDB-lite"/>
    </source>
</evidence>
<dbReference type="InterPro" id="IPR001841">
    <property type="entry name" value="Znf_RING"/>
</dbReference>
<dbReference type="Pfam" id="PF13445">
    <property type="entry name" value="zf-RING_UBOX"/>
    <property type="match status" value="1"/>
</dbReference>
<dbReference type="InterPro" id="IPR027370">
    <property type="entry name" value="Znf-RING_euk"/>
</dbReference>
<dbReference type="PROSITE" id="PS50089">
    <property type="entry name" value="ZF_RING_2"/>
    <property type="match status" value="1"/>
</dbReference>
<dbReference type="InterPro" id="IPR033326">
    <property type="entry name" value="BAH1"/>
</dbReference>
<name>A0A7S1X9R6_9CHLO</name>
<dbReference type="SUPFAM" id="SSF57850">
    <property type="entry name" value="RING/U-box"/>
    <property type="match status" value="1"/>
</dbReference>
<dbReference type="AlphaFoldDB" id="A0A7S1X9R6"/>
<feature type="region of interest" description="Disordered" evidence="5">
    <location>
        <begin position="1"/>
        <end position="22"/>
    </location>
</feature>
<dbReference type="PROSITE" id="PS00518">
    <property type="entry name" value="ZF_RING_1"/>
    <property type="match status" value="1"/>
</dbReference>
<evidence type="ECO:0000256" key="3">
    <source>
        <dbReference type="ARBA" id="ARBA00022833"/>
    </source>
</evidence>
<keyword evidence="2 4" id="KW-0863">Zinc-finger</keyword>
<dbReference type="PANTHER" id="PTHR46764:SF2">
    <property type="entry name" value="E3 UBIQUITIN-PROTEIN LIGASE BAH1-LIKE-RELATED"/>
    <property type="match status" value="1"/>
</dbReference>
<dbReference type="GO" id="GO:0008270">
    <property type="term" value="F:zinc ion binding"/>
    <property type="evidence" value="ECO:0007669"/>
    <property type="project" value="UniProtKB-KW"/>
</dbReference>
<protein>
    <recommendedName>
        <fullName evidence="6">RING-type domain-containing protein</fullName>
    </recommendedName>
</protein>
<feature type="domain" description="RING-type" evidence="6">
    <location>
        <begin position="259"/>
        <end position="316"/>
    </location>
</feature>
<organism evidence="7">
    <name type="scientific">Tetraselmis chuii</name>
    <dbReference type="NCBI Taxonomy" id="63592"/>
    <lineage>
        <taxon>Eukaryota</taxon>
        <taxon>Viridiplantae</taxon>
        <taxon>Chlorophyta</taxon>
        <taxon>core chlorophytes</taxon>
        <taxon>Chlorodendrophyceae</taxon>
        <taxon>Chlorodendrales</taxon>
        <taxon>Chlorodendraceae</taxon>
        <taxon>Tetraselmis</taxon>
    </lineage>
</organism>